<keyword evidence="9" id="KW-0812">Transmembrane</keyword>
<keyword evidence="10" id="KW-0479">Metal-binding</keyword>
<comment type="subcellular location">
    <subcellularLocation>
        <location evidence="2">Peroxisome membrane</location>
        <topology evidence="2">Multi-pass membrane protein</topology>
    </subcellularLocation>
</comment>
<comment type="caution">
    <text evidence="20">The sequence shown here is derived from an EMBL/GenBank/DDBJ whole genome shotgun (WGS) entry which is preliminary data.</text>
</comment>
<name>A0A835P9K8_VANPL</name>
<dbReference type="EMBL" id="JADCNL010000324">
    <property type="protein sequence ID" value="KAG0448423.1"/>
    <property type="molecule type" value="Genomic_DNA"/>
</dbReference>
<dbReference type="Pfam" id="PF13639">
    <property type="entry name" value="zf-RING_2"/>
    <property type="match status" value="1"/>
</dbReference>
<feature type="domain" description="RING-type" evidence="19">
    <location>
        <begin position="112"/>
        <end position="150"/>
    </location>
</feature>
<keyword evidence="14" id="KW-0653">Protein transport</keyword>
<evidence type="ECO:0000256" key="10">
    <source>
        <dbReference type="ARBA" id="ARBA00022723"/>
    </source>
</evidence>
<keyword evidence="17" id="KW-0576">Peroxisome</keyword>
<proteinExistence type="inferred from homology"/>
<dbReference type="InterPro" id="IPR025654">
    <property type="entry name" value="PEX2/10"/>
</dbReference>
<evidence type="ECO:0000256" key="6">
    <source>
        <dbReference type="ARBA" id="ARBA00022448"/>
    </source>
</evidence>
<keyword evidence="21" id="KW-1185">Reference proteome</keyword>
<dbReference type="SMART" id="SM00184">
    <property type="entry name" value="RING"/>
    <property type="match status" value="1"/>
</dbReference>
<keyword evidence="11 18" id="KW-0863">Zinc-finger</keyword>
<keyword evidence="12" id="KW-0833">Ubl conjugation pathway</keyword>
<evidence type="ECO:0000256" key="1">
    <source>
        <dbReference type="ARBA" id="ARBA00000900"/>
    </source>
</evidence>
<evidence type="ECO:0000256" key="5">
    <source>
        <dbReference type="ARBA" id="ARBA00012483"/>
    </source>
</evidence>
<evidence type="ECO:0000256" key="7">
    <source>
        <dbReference type="ARBA" id="ARBA00022593"/>
    </source>
</evidence>
<evidence type="ECO:0000256" key="15">
    <source>
        <dbReference type="ARBA" id="ARBA00022989"/>
    </source>
</evidence>
<dbReference type="PANTHER" id="PTHR23350:SF0">
    <property type="entry name" value="PEROXISOME BIOGENESIS FACTOR 10"/>
    <property type="match status" value="1"/>
</dbReference>
<evidence type="ECO:0000256" key="2">
    <source>
        <dbReference type="ARBA" id="ARBA00004585"/>
    </source>
</evidence>
<dbReference type="EC" id="2.3.2.27" evidence="5"/>
<dbReference type="GO" id="GO:0016558">
    <property type="term" value="P:protein import into peroxisome matrix"/>
    <property type="evidence" value="ECO:0007669"/>
    <property type="project" value="InterPro"/>
</dbReference>
<accession>A0A835P9K8</accession>
<evidence type="ECO:0000256" key="13">
    <source>
        <dbReference type="ARBA" id="ARBA00022833"/>
    </source>
</evidence>
<dbReference type="InterPro" id="IPR001841">
    <property type="entry name" value="Znf_RING"/>
</dbReference>
<comment type="similarity">
    <text evidence="4">Belongs to the pex2/pex10/pex12 family.</text>
</comment>
<comment type="catalytic activity">
    <reaction evidence="1">
        <text>S-ubiquitinyl-[E2 ubiquitin-conjugating enzyme]-L-cysteine + [acceptor protein]-L-lysine = [E2 ubiquitin-conjugating enzyme]-L-cysteine + N(6)-ubiquitinyl-[acceptor protein]-L-lysine.</text>
        <dbReference type="EC" id="2.3.2.27"/>
    </reaction>
</comment>
<dbReference type="Gene3D" id="3.30.40.10">
    <property type="entry name" value="Zinc/RING finger domain, C3HC4 (zinc finger)"/>
    <property type="match status" value="1"/>
</dbReference>
<evidence type="ECO:0000256" key="4">
    <source>
        <dbReference type="ARBA" id="ARBA00008704"/>
    </source>
</evidence>
<dbReference type="GO" id="GO:0005778">
    <property type="term" value="C:peroxisomal membrane"/>
    <property type="evidence" value="ECO:0007669"/>
    <property type="project" value="UniProtKB-SubCell"/>
</dbReference>
<evidence type="ECO:0000256" key="14">
    <source>
        <dbReference type="ARBA" id="ARBA00022927"/>
    </source>
</evidence>
<keyword evidence="6" id="KW-0813">Transport</keyword>
<evidence type="ECO:0000256" key="16">
    <source>
        <dbReference type="ARBA" id="ARBA00023136"/>
    </source>
</evidence>
<protein>
    <recommendedName>
        <fullName evidence="5">RING-type E3 ubiquitin transferase</fullName>
        <ecNumber evidence="5">2.3.2.27</ecNumber>
    </recommendedName>
</protein>
<sequence length="166" mass="18522">MLTTFLENFDWKLYINKSFCFFIDFRYQVLGIFLLVQLCVLAAEGLRRSNLSSIASSVHQTSVGGHPTSIGRGLQVLNEDGKPITDATLRKGSFVSDSTTSEAQAQVSISKCTLCLSTRQHPTATTCGHVFCWNCIMDWCNEKLECPLCRTPITHSSLVCLYHSDF</sequence>
<dbReference type="AlphaFoldDB" id="A0A835P9K8"/>
<dbReference type="SUPFAM" id="SSF57850">
    <property type="entry name" value="RING/U-box"/>
    <property type="match status" value="1"/>
</dbReference>
<keyword evidence="15" id="KW-1133">Transmembrane helix</keyword>
<dbReference type="PROSITE" id="PS50089">
    <property type="entry name" value="ZF_RING_2"/>
    <property type="match status" value="1"/>
</dbReference>
<keyword evidence="13" id="KW-0862">Zinc</keyword>
<evidence type="ECO:0000256" key="9">
    <source>
        <dbReference type="ARBA" id="ARBA00022692"/>
    </source>
</evidence>
<evidence type="ECO:0000259" key="19">
    <source>
        <dbReference type="PROSITE" id="PS50089"/>
    </source>
</evidence>
<dbReference type="PANTHER" id="PTHR23350">
    <property type="entry name" value="PEROXISOME ASSEMBLY PROTEIN 10"/>
    <property type="match status" value="1"/>
</dbReference>
<dbReference type="CDD" id="cd16527">
    <property type="entry name" value="RING-HC_PEX10"/>
    <property type="match status" value="1"/>
</dbReference>
<evidence type="ECO:0000313" key="20">
    <source>
        <dbReference type="EMBL" id="KAG0448423.1"/>
    </source>
</evidence>
<reference evidence="20 21" key="1">
    <citation type="journal article" date="2020" name="Nat. Food">
        <title>A phased Vanilla planifolia genome enables genetic improvement of flavour and production.</title>
        <authorList>
            <person name="Hasing T."/>
            <person name="Tang H."/>
            <person name="Brym M."/>
            <person name="Khazi F."/>
            <person name="Huang T."/>
            <person name="Chambers A.H."/>
        </authorList>
    </citation>
    <scope>NUCLEOTIDE SEQUENCE [LARGE SCALE GENOMIC DNA]</scope>
    <source>
        <tissue evidence="20">Leaf</tissue>
    </source>
</reference>
<comment type="pathway">
    <text evidence="3">Protein modification; protein ubiquitination.</text>
</comment>
<keyword evidence="16" id="KW-0472">Membrane</keyword>
<dbReference type="InterPro" id="IPR017907">
    <property type="entry name" value="Znf_RING_CS"/>
</dbReference>
<evidence type="ECO:0000256" key="8">
    <source>
        <dbReference type="ARBA" id="ARBA00022679"/>
    </source>
</evidence>
<evidence type="ECO:0000256" key="18">
    <source>
        <dbReference type="PROSITE-ProRule" id="PRU00175"/>
    </source>
</evidence>
<keyword evidence="7" id="KW-0962">Peroxisome biogenesis</keyword>
<evidence type="ECO:0000256" key="17">
    <source>
        <dbReference type="ARBA" id="ARBA00023140"/>
    </source>
</evidence>
<dbReference type="InterPro" id="IPR013083">
    <property type="entry name" value="Znf_RING/FYVE/PHD"/>
</dbReference>
<evidence type="ECO:0000256" key="3">
    <source>
        <dbReference type="ARBA" id="ARBA00004906"/>
    </source>
</evidence>
<dbReference type="FunFam" id="3.30.40.10:FF:000418">
    <property type="entry name" value="Peroxisome biogenesis factor 10"/>
    <property type="match status" value="1"/>
</dbReference>
<gene>
    <name evidence="20" type="ORF">HPP92_027844</name>
</gene>
<dbReference type="PROSITE" id="PS00518">
    <property type="entry name" value="ZF_RING_1"/>
    <property type="match status" value="1"/>
</dbReference>
<evidence type="ECO:0000256" key="12">
    <source>
        <dbReference type="ARBA" id="ARBA00022786"/>
    </source>
</evidence>
<evidence type="ECO:0000256" key="11">
    <source>
        <dbReference type="ARBA" id="ARBA00022771"/>
    </source>
</evidence>
<dbReference type="GO" id="GO:0061630">
    <property type="term" value="F:ubiquitin protein ligase activity"/>
    <property type="evidence" value="ECO:0007669"/>
    <property type="project" value="UniProtKB-EC"/>
</dbReference>
<organism evidence="20 21">
    <name type="scientific">Vanilla planifolia</name>
    <name type="common">Vanilla</name>
    <dbReference type="NCBI Taxonomy" id="51239"/>
    <lineage>
        <taxon>Eukaryota</taxon>
        <taxon>Viridiplantae</taxon>
        <taxon>Streptophyta</taxon>
        <taxon>Embryophyta</taxon>
        <taxon>Tracheophyta</taxon>
        <taxon>Spermatophyta</taxon>
        <taxon>Magnoliopsida</taxon>
        <taxon>Liliopsida</taxon>
        <taxon>Asparagales</taxon>
        <taxon>Orchidaceae</taxon>
        <taxon>Vanilloideae</taxon>
        <taxon>Vanilleae</taxon>
        <taxon>Vanilla</taxon>
    </lineage>
</organism>
<evidence type="ECO:0000313" key="21">
    <source>
        <dbReference type="Proteomes" id="UP000636800"/>
    </source>
</evidence>
<dbReference type="GO" id="GO:0008270">
    <property type="term" value="F:zinc ion binding"/>
    <property type="evidence" value="ECO:0007669"/>
    <property type="project" value="UniProtKB-KW"/>
</dbReference>
<keyword evidence="8" id="KW-0808">Transferase</keyword>
<dbReference type="Proteomes" id="UP000636800">
    <property type="component" value="Unassembled WGS sequence"/>
</dbReference>